<dbReference type="SUPFAM" id="SSF53613">
    <property type="entry name" value="Ribokinase-like"/>
    <property type="match status" value="1"/>
</dbReference>
<evidence type="ECO:0008006" key="3">
    <source>
        <dbReference type="Google" id="ProtNLM"/>
    </source>
</evidence>
<keyword evidence="2" id="KW-1185">Reference proteome</keyword>
<gene>
    <name evidence="1" type="ORF">ACHAXA_002375</name>
</gene>
<dbReference type="EMBL" id="JALLPB020000008">
    <property type="protein sequence ID" value="KAL3827140.1"/>
    <property type="molecule type" value="Genomic_DNA"/>
</dbReference>
<comment type="caution">
    <text evidence="1">The sequence shown here is derived from an EMBL/GenBank/DDBJ whole genome shotgun (WGS) entry which is preliminary data.</text>
</comment>
<protein>
    <recommendedName>
        <fullName evidence="3">Carbohydrate kinase PfkB domain-containing protein</fullName>
    </recommendedName>
</protein>
<dbReference type="AlphaFoldDB" id="A0ABD3SRZ7"/>
<dbReference type="InterPro" id="IPR029056">
    <property type="entry name" value="Ribokinase-like"/>
</dbReference>
<sequence length="132" mass="14150">MSGVTFESADVIGNDLSPQLLSQISSFHELGCAVVLLSLVSKGAFIPKDCSDCQLLYLKHVSGWKPGQQVRIPAFQISHGEVNANGAGDALFSGFCLAASSWGHTIKRQLCRDEAWRVTPQVAGTFASLVAW</sequence>
<evidence type="ECO:0000313" key="1">
    <source>
        <dbReference type="EMBL" id="KAL3827140.1"/>
    </source>
</evidence>
<proteinExistence type="predicted"/>
<evidence type="ECO:0000313" key="2">
    <source>
        <dbReference type="Proteomes" id="UP001530377"/>
    </source>
</evidence>
<dbReference type="Gene3D" id="3.40.1190.20">
    <property type="match status" value="1"/>
</dbReference>
<organism evidence="1 2">
    <name type="scientific">Cyclostephanos tholiformis</name>
    <dbReference type="NCBI Taxonomy" id="382380"/>
    <lineage>
        <taxon>Eukaryota</taxon>
        <taxon>Sar</taxon>
        <taxon>Stramenopiles</taxon>
        <taxon>Ochrophyta</taxon>
        <taxon>Bacillariophyta</taxon>
        <taxon>Coscinodiscophyceae</taxon>
        <taxon>Thalassiosirophycidae</taxon>
        <taxon>Stephanodiscales</taxon>
        <taxon>Stephanodiscaceae</taxon>
        <taxon>Cyclostephanos</taxon>
    </lineage>
</organism>
<dbReference type="Proteomes" id="UP001530377">
    <property type="component" value="Unassembled WGS sequence"/>
</dbReference>
<accession>A0ABD3SRZ7</accession>
<reference evidence="1 2" key="1">
    <citation type="submission" date="2024-10" db="EMBL/GenBank/DDBJ databases">
        <title>Updated reference genomes for cyclostephanoid diatoms.</title>
        <authorList>
            <person name="Roberts W.R."/>
            <person name="Alverson A.J."/>
        </authorList>
    </citation>
    <scope>NUCLEOTIDE SEQUENCE [LARGE SCALE GENOMIC DNA]</scope>
    <source>
        <strain evidence="1 2">AJA228-03</strain>
    </source>
</reference>
<name>A0ABD3SRZ7_9STRA</name>